<keyword evidence="3" id="KW-1185">Reference proteome</keyword>
<dbReference type="RefSeq" id="WP_187815584.1">
    <property type="nucleotide sequence ID" value="NZ_JACTVJ010000010.1"/>
</dbReference>
<dbReference type="InterPro" id="IPR050312">
    <property type="entry name" value="IolE/XylAMocC-like"/>
</dbReference>
<dbReference type="Proteomes" id="UP000642284">
    <property type="component" value="Unassembled WGS sequence"/>
</dbReference>
<evidence type="ECO:0000313" key="3">
    <source>
        <dbReference type="Proteomes" id="UP000642284"/>
    </source>
</evidence>
<evidence type="ECO:0000313" key="2">
    <source>
        <dbReference type="EMBL" id="MBC9715145.1"/>
    </source>
</evidence>
<keyword evidence="2" id="KW-0413">Isomerase</keyword>
<dbReference type="Gene3D" id="3.20.20.150">
    <property type="entry name" value="Divalent-metal-dependent TIM barrel enzymes"/>
    <property type="match status" value="1"/>
</dbReference>
<proteinExistence type="predicted"/>
<dbReference type="PANTHER" id="PTHR12110">
    <property type="entry name" value="HYDROXYPYRUVATE ISOMERASE"/>
    <property type="match status" value="1"/>
</dbReference>
<dbReference type="SUPFAM" id="SSF51658">
    <property type="entry name" value="Xylose isomerase-like"/>
    <property type="match status" value="1"/>
</dbReference>
<sequence length="278" mass="29413">MRRPAFSTLGCPGAPVREVVALARRHSCGGVELRCADGEILTPDATEGAAARVGRQFADEGVEVMCLASYIQVGAADAGTAEALRRHLRLARAVGAPCLRVFGGDPGDPDTTARAAERLARAAEDAAEAQVRILLETHDAFLTGRAVADVLRRAGKSPHLGALWDVVNPWRAGESLADTAAALAGRLVHVQLKDVASPHDLAPVLPSSGAVPLAALCRLLDETGYSGWLSLEWEAAWYPRAAPLDQALAAFRALLRDVDRLPAAPTQSLHRPIESRNP</sequence>
<protein>
    <submittedName>
        <fullName evidence="2">Sugar phosphate isomerase/epimerase</fullName>
    </submittedName>
</protein>
<dbReference type="EMBL" id="JACTVJ010000010">
    <property type="protein sequence ID" value="MBC9715145.1"/>
    <property type="molecule type" value="Genomic_DNA"/>
</dbReference>
<organism evidence="2 3">
    <name type="scientific">Streptomyces polyasparticus</name>
    <dbReference type="NCBI Taxonomy" id="2767826"/>
    <lineage>
        <taxon>Bacteria</taxon>
        <taxon>Bacillati</taxon>
        <taxon>Actinomycetota</taxon>
        <taxon>Actinomycetes</taxon>
        <taxon>Kitasatosporales</taxon>
        <taxon>Streptomycetaceae</taxon>
        <taxon>Streptomyces</taxon>
    </lineage>
</organism>
<dbReference type="GO" id="GO:0016853">
    <property type="term" value="F:isomerase activity"/>
    <property type="evidence" value="ECO:0007669"/>
    <property type="project" value="UniProtKB-KW"/>
</dbReference>
<dbReference type="InterPro" id="IPR036237">
    <property type="entry name" value="Xyl_isomerase-like_sf"/>
</dbReference>
<dbReference type="PANTHER" id="PTHR12110:SF21">
    <property type="entry name" value="XYLOSE ISOMERASE-LIKE TIM BARREL DOMAIN-CONTAINING PROTEIN"/>
    <property type="match status" value="1"/>
</dbReference>
<accession>A0ABR7SI18</accession>
<dbReference type="Pfam" id="PF01261">
    <property type="entry name" value="AP_endonuc_2"/>
    <property type="match status" value="1"/>
</dbReference>
<feature type="domain" description="Xylose isomerase-like TIM barrel" evidence="1">
    <location>
        <begin position="20"/>
        <end position="253"/>
    </location>
</feature>
<dbReference type="InterPro" id="IPR013022">
    <property type="entry name" value="Xyl_isomerase-like_TIM-brl"/>
</dbReference>
<name>A0ABR7SI18_9ACTN</name>
<comment type="caution">
    <text evidence="2">The sequence shown here is derived from an EMBL/GenBank/DDBJ whole genome shotgun (WGS) entry which is preliminary data.</text>
</comment>
<reference evidence="2 3" key="1">
    <citation type="submission" date="2020-08" db="EMBL/GenBank/DDBJ databases">
        <title>Genemic of Streptomyces polyaspartic.</title>
        <authorList>
            <person name="Liu W."/>
        </authorList>
    </citation>
    <scope>NUCLEOTIDE SEQUENCE [LARGE SCALE GENOMIC DNA]</scope>
    <source>
        <strain evidence="2 3">TRM66268-LWL</strain>
    </source>
</reference>
<evidence type="ECO:0000259" key="1">
    <source>
        <dbReference type="Pfam" id="PF01261"/>
    </source>
</evidence>
<gene>
    <name evidence="2" type="ORF">H9Y04_21575</name>
</gene>